<evidence type="ECO:0000256" key="5">
    <source>
        <dbReference type="ARBA" id="ARBA00023121"/>
    </source>
</evidence>
<evidence type="ECO:0000313" key="11">
    <source>
        <dbReference type="EMBL" id="KIM78618.1"/>
    </source>
</evidence>
<feature type="region of interest" description="Disordered" evidence="9">
    <location>
        <begin position="635"/>
        <end position="673"/>
    </location>
</feature>
<dbReference type="GO" id="GO:0097038">
    <property type="term" value="C:perinuclear endoplasmic reticulum"/>
    <property type="evidence" value="ECO:0007669"/>
    <property type="project" value="TreeGrafter"/>
</dbReference>
<dbReference type="Pfam" id="PF00169">
    <property type="entry name" value="PH"/>
    <property type="match status" value="1"/>
</dbReference>
<reference evidence="12" key="2">
    <citation type="submission" date="2015-01" db="EMBL/GenBank/DDBJ databases">
        <title>Evolutionary Origins and Diversification of the Mycorrhizal Mutualists.</title>
        <authorList>
            <consortium name="DOE Joint Genome Institute"/>
            <consortium name="Mycorrhizal Genomics Consortium"/>
            <person name="Kohler A."/>
            <person name="Kuo A."/>
            <person name="Nagy L.G."/>
            <person name="Floudas D."/>
            <person name="Copeland A."/>
            <person name="Barry K.W."/>
            <person name="Cichocki N."/>
            <person name="Veneault-Fourrey C."/>
            <person name="LaButti K."/>
            <person name="Lindquist E.A."/>
            <person name="Lipzen A."/>
            <person name="Lundell T."/>
            <person name="Morin E."/>
            <person name="Murat C."/>
            <person name="Riley R."/>
            <person name="Ohm R."/>
            <person name="Sun H."/>
            <person name="Tunlid A."/>
            <person name="Henrissat B."/>
            <person name="Grigoriev I.V."/>
            <person name="Hibbett D.S."/>
            <person name="Martin F."/>
        </authorList>
    </citation>
    <scope>NUCLEOTIDE SEQUENCE [LARGE SCALE GENOMIC DNA]</scope>
    <source>
        <strain evidence="12">F 1598</strain>
    </source>
</reference>
<dbReference type="PANTHER" id="PTHR10972">
    <property type="entry name" value="OXYSTEROL-BINDING PROTEIN-RELATED"/>
    <property type="match status" value="1"/>
</dbReference>
<evidence type="ECO:0000256" key="7">
    <source>
        <dbReference type="RuleBase" id="RU003844"/>
    </source>
</evidence>
<dbReference type="PROSITE" id="PS50003">
    <property type="entry name" value="PH_DOMAIN"/>
    <property type="match status" value="1"/>
</dbReference>
<dbReference type="InterPro" id="IPR037239">
    <property type="entry name" value="OSBP_sf"/>
</dbReference>
<evidence type="ECO:0000256" key="3">
    <source>
        <dbReference type="ARBA" id="ARBA00022553"/>
    </source>
</evidence>
<dbReference type="EMBL" id="KN833015">
    <property type="protein sequence ID" value="KIM78618.1"/>
    <property type="molecule type" value="Genomic_DNA"/>
</dbReference>
<evidence type="ECO:0000256" key="1">
    <source>
        <dbReference type="ARBA" id="ARBA00008842"/>
    </source>
</evidence>
<dbReference type="InParanoid" id="A0A0C3AX88"/>
<dbReference type="GO" id="GO:0032934">
    <property type="term" value="F:sterol binding"/>
    <property type="evidence" value="ECO:0007669"/>
    <property type="project" value="TreeGrafter"/>
</dbReference>
<keyword evidence="12" id="KW-1185">Reference proteome</keyword>
<dbReference type="STRING" id="765440.A0A0C3AX88"/>
<evidence type="ECO:0000259" key="10">
    <source>
        <dbReference type="PROSITE" id="PS50003"/>
    </source>
</evidence>
<sequence length="1157" mass="129169">MSASNSSPSVRSLENNMAEPLYQVKLLSALRSGDPALIHPFLTEIGKDKRKSLDGDVDTGAAALHLAVRCASADTVTLLLSHRAFSPNGVHPPGSGTTPLHLAASLGRCDIVNLLLEQPGIDDTLRDGHGQTCRDVAKSKEVVRMIEDSRSFLNASYRSLLRTYILSSPSAQPNAALLSLLESPRIRFVNLSYLDDDSGRSLLHEAARRKDLRLIELAVRAGADVFVRDRKGKMAYDGLGKDDRVRVFLRQFANHDTTLINTPSSEPPVLEGYLNKYTNVARGYSTRWFVLKNGVLSYYRHQEDESVASRGSIAMKTATLKISPGSEKLRFEVQSSPSRGHRSSGVQKWYMKANHPVEASRWTQAIGRSIEWYKRDGPDTEPRRNSGDTQSSLVKTHSQRSKRGSITTMPRQRHEVVSQVNDSTTSTFEIGDEEGASLIIRDNTPDDGEDDDGAEQNDDSSAAESTCQLPPYDTSFDLHGNSTTAQMELTSQLLSSLAISPTASPRTQELKTALKDSFAMVQDMMNEYVQMANERDEWWRLKLKREQERQAVWEESLQNVVKEGEALEKELRLRSRRRGSRFFDISAGEVDGTVRQRPSLLPIVQSLIPEETGKGDYFPTNSKIAAPMIIIPTAQVDGTSTEQKVSPSVLTPTRRQPSMPPRDQADSASLADTDEEDEFFDAIEANNLPNLDVHEFLASPIHSGQMLPSTVLEPYAGYKHLRDRLPISSDNRPSTSLWSVLKHSIGKDLTKISFPVFFNEPTSMLQRMASSHAAEDMEFSECLDVAAREVDPHRRIAFVAAFAMSNYSSTIGRIAKPFNPMLSETFEYVKLDKEYRYISEQVSHHPPISACWAESPYWSYYGEVDAQNKFMGKSFEIRPTGVAHADLLLSDQLGPGYPKASGKFAAGKVVEHFSWKKVTTNVSGFILGTPTIDHYGDMTITNHRTKDQCVLTFRPRGWRGKDAFEISGYVQDSNGNVTYEIAGRWNKQLIAKAVGGDGFLHPDAPVGSPHSPSAAPGYFLLWRNSDKPVAPFNLTPFAITLNDCPADTLRPYLCPTDCRLRPDQRAFEMGKYELANTLKNAQEEKQRATRKAREEGKIASHKPRWFTAETDGDTGERVWYPAKIDGALEYWVERDRLWKNGGGSWKDVDPIFIDEIQ</sequence>
<dbReference type="SUPFAM" id="SSF48403">
    <property type="entry name" value="Ankyrin repeat"/>
    <property type="match status" value="1"/>
</dbReference>
<dbReference type="Pfam" id="PF01237">
    <property type="entry name" value="Oxysterol_BP"/>
    <property type="match status" value="1"/>
</dbReference>
<dbReference type="OrthoDB" id="1854502at2759"/>
<dbReference type="HOGENOM" id="CLU_001040_1_0_1"/>
<dbReference type="Proteomes" id="UP000054166">
    <property type="component" value="Unassembled WGS sequence"/>
</dbReference>
<dbReference type="InterPro" id="IPR036770">
    <property type="entry name" value="Ankyrin_rpt-contain_sf"/>
</dbReference>
<dbReference type="Gene3D" id="1.25.40.20">
    <property type="entry name" value="Ankyrin repeat-containing domain"/>
    <property type="match status" value="2"/>
</dbReference>
<dbReference type="Pfam" id="PF12796">
    <property type="entry name" value="Ank_2"/>
    <property type="match status" value="1"/>
</dbReference>
<feature type="compositionally biased region" description="Basic and acidic residues" evidence="9">
    <location>
        <begin position="373"/>
        <end position="386"/>
    </location>
</feature>
<dbReference type="InterPro" id="IPR002110">
    <property type="entry name" value="Ankyrin_rpt"/>
</dbReference>
<organism evidence="11 12">
    <name type="scientific">Piloderma croceum (strain F 1598)</name>
    <dbReference type="NCBI Taxonomy" id="765440"/>
    <lineage>
        <taxon>Eukaryota</taxon>
        <taxon>Fungi</taxon>
        <taxon>Dikarya</taxon>
        <taxon>Basidiomycota</taxon>
        <taxon>Agaricomycotina</taxon>
        <taxon>Agaricomycetes</taxon>
        <taxon>Agaricomycetidae</taxon>
        <taxon>Atheliales</taxon>
        <taxon>Atheliaceae</taxon>
        <taxon>Piloderma</taxon>
    </lineage>
</organism>
<dbReference type="GO" id="GO:0006897">
    <property type="term" value="P:endocytosis"/>
    <property type="evidence" value="ECO:0007669"/>
    <property type="project" value="TreeGrafter"/>
</dbReference>
<protein>
    <recommendedName>
        <fullName evidence="10">PH domain-containing protein</fullName>
    </recommendedName>
</protein>
<feature type="compositionally biased region" description="Polar residues" evidence="9">
    <location>
        <begin position="387"/>
        <end position="396"/>
    </location>
</feature>
<dbReference type="Gene3D" id="2.30.29.30">
    <property type="entry name" value="Pleckstrin-homology domain (PH domain)/Phosphotyrosine-binding domain (PTB)"/>
    <property type="match status" value="1"/>
</dbReference>
<keyword evidence="6" id="KW-0040">ANK repeat</keyword>
<dbReference type="Gene3D" id="2.40.160.120">
    <property type="match status" value="1"/>
</dbReference>
<dbReference type="AlphaFoldDB" id="A0A0C3AX88"/>
<dbReference type="Gene3D" id="3.30.70.3490">
    <property type="match status" value="1"/>
</dbReference>
<dbReference type="FunFam" id="2.40.160.120:FF:000017">
    <property type="entry name" value="Oxysterol-binding protein homolog C2F12.05c"/>
    <property type="match status" value="1"/>
</dbReference>
<dbReference type="PROSITE" id="PS50088">
    <property type="entry name" value="ANK_REPEAT"/>
    <property type="match status" value="2"/>
</dbReference>
<keyword evidence="2" id="KW-0813">Transport</keyword>
<feature type="region of interest" description="Disordered" evidence="9">
    <location>
        <begin position="373"/>
        <end position="474"/>
    </location>
</feature>
<dbReference type="SUPFAM" id="SSF144000">
    <property type="entry name" value="Oxysterol-binding protein-like"/>
    <property type="match status" value="1"/>
</dbReference>
<dbReference type="InterPro" id="IPR001849">
    <property type="entry name" value="PH_domain"/>
</dbReference>
<dbReference type="GO" id="GO:0005635">
    <property type="term" value="C:nuclear envelope"/>
    <property type="evidence" value="ECO:0007669"/>
    <property type="project" value="TreeGrafter"/>
</dbReference>
<feature type="coiled-coil region" evidence="8">
    <location>
        <begin position="1071"/>
        <end position="1098"/>
    </location>
</feature>
<proteinExistence type="inferred from homology"/>
<dbReference type="PROSITE" id="PS50297">
    <property type="entry name" value="ANK_REP_REGION"/>
    <property type="match status" value="2"/>
</dbReference>
<dbReference type="SMART" id="SM00248">
    <property type="entry name" value="ANK"/>
    <property type="match status" value="3"/>
</dbReference>
<reference evidence="11 12" key="1">
    <citation type="submission" date="2014-04" db="EMBL/GenBank/DDBJ databases">
        <authorList>
            <consortium name="DOE Joint Genome Institute"/>
            <person name="Kuo A."/>
            <person name="Tarkka M."/>
            <person name="Buscot F."/>
            <person name="Kohler A."/>
            <person name="Nagy L.G."/>
            <person name="Floudas D."/>
            <person name="Copeland A."/>
            <person name="Barry K.W."/>
            <person name="Cichocki N."/>
            <person name="Veneault-Fourrey C."/>
            <person name="LaButti K."/>
            <person name="Lindquist E.A."/>
            <person name="Lipzen A."/>
            <person name="Lundell T."/>
            <person name="Morin E."/>
            <person name="Murat C."/>
            <person name="Sun H."/>
            <person name="Tunlid A."/>
            <person name="Henrissat B."/>
            <person name="Grigoriev I.V."/>
            <person name="Hibbett D.S."/>
            <person name="Martin F."/>
            <person name="Nordberg H.P."/>
            <person name="Cantor M.N."/>
            <person name="Hua S.X."/>
        </authorList>
    </citation>
    <scope>NUCLEOTIDE SEQUENCE [LARGE SCALE GENOMIC DNA]</scope>
    <source>
        <strain evidence="11 12">F 1598</strain>
    </source>
</reference>
<accession>A0A0C3AX88</accession>
<comment type="similarity">
    <text evidence="1 7">Belongs to the OSBP family.</text>
</comment>
<feature type="compositionally biased region" description="Polar residues" evidence="9">
    <location>
        <begin position="636"/>
        <end position="656"/>
    </location>
</feature>
<name>A0A0C3AX88_PILCF</name>
<evidence type="ECO:0000313" key="12">
    <source>
        <dbReference type="Proteomes" id="UP000054166"/>
    </source>
</evidence>
<dbReference type="InterPro" id="IPR000648">
    <property type="entry name" value="Oxysterol-bd"/>
</dbReference>
<feature type="repeat" description="ANK" evidence="6">
    <location>
        <begin position="95"/>
        <end position="117"/>
    </location>
</feature>
<evidence type="ECO:0000256" key="8">
    <source>
        <dbReference type="SAM" id="Coils"/>
    </source>
</evidence>
<dbReference type="InterPro" id="IPR018494">
    <property type="entry name" value="Oxysterol-bd_CS"/>
</dbReference>
<dbReference type="GO" id="GO:0006887">
    <property type="term" value="P:exocytosis"/>
    <property type="evidence" value="ECO:0007669"/>
    <property type="project" value="TreeGrafter"/>
</dbReference>
<feature type="compositionally biased region" description="Acidic residues" evidence="9">
    <location>
        <begin position="445"/>
        <end position="458"/>
    </location>
</feature>
<evidence type="ECO:0000256" key="6">
    <source>
        <dbReference type="PROSITE-ProRule" id="PRU00023"/>
    </source>
</evidence>
<dbReference type="GO" id="GO:0034727">
    <property type="term" value="P:piecemeal microautophagy of the nucleus"/>
    <property type="evidence" value="ECO:0007669"/>
    <property type="project" value="TreeGrafter"/>
</dbReference>
<gene>
    <name evidence="11" type="ORF">PILCRDRAFT_11080</name>
</gene>
<dbReference type="Pfam" id="PF00023">
    <property type="entry name" value="Ank"/>
    <property type="match status" value="1"/>
</dbReference>
<feature type="compositionally biased region" description="Polar residues" evidence="9">
    <location>
        <begin position="418"/>
        <end position="428"/>
    </location>
</feature>
<keyword evidence="3" id="KW-0597">Phosphoprotein</keyword>
<evidence type="ECO:0000256" key="9">
    <source>
        <dbReference type="SAM" id="MobiDB-lite"/>
    </source>
</evidence>
<dbReference type="SUPFAM" id="SSF50729">
    <property type="entry name" value="PH domain-like"/>
    <property type="match status" value="1"/>
</dbReference>
<evidence type="ECO:0000256" key="4">
    <source>
        <dbReference type="ARBA" id="ARBA00023055"/>
    </source>
</evidence>
<dbReference type="GO" id="GO:0006869">
    <property type="term" value="P:lipid transport"/>
    <property type="evidence" value="ECO:0007669"/>
    <property type="project" value="UniProtKB-KW"/>
</dbReference>
<dbReference type="GO" id="GO:0005886">
    <property type="term" value="C:plasma membrane"/>
    <property type="evidence" value="ECO:0007669"/>
    <property type="project" value="TreeGrafter"/>
</dbReference>
<dbReference type="GO" id="GO:0005829">
    <property type="term" value="C:cytosol"/>
    <property type="evidence" value="ECO:0007669"/>
    <property type="project" value="TreeGrafter"/>
</dbReference>
<dbReference type="PANTHER" id="PTHR10972:SF205">
    <property type="entry name" value="OXYSTEROL-BINDING PROTEIN 1"/>
    <property type="match status" value="1"/>
</dbReference>
<feature type="domain" description="PH" evidence="10">
    <location>
        <begin position="267"/>
        <end position="371"/>
    </location>
</feature>
<dbReference type="SMART" id="SM00233">
    <property type="entry name" value="PH"/>
    <property type="match status" value="1"/>
</dbReference>
<dbReference type="PROSITE" id="PS01013">
    <property type="entry name" value="OSBP"/>
    <property type="match status" value="1"/>
</dbReference>
<dbReference type="InterPro" id="IPR011993">
    <property type="entry name" value="PH-like_dom_sf"/>
</dbReference>
<dbReference type="GO" id="GO:0030011">
    <property type="term" value="P:maintenance of cell polarity"/>
    <property type="evidence" value="ECO:0007669"/>
    <property type="project" value="TreeGrafter"/>
</dbReference>
<keyword evidence="4" id="KW-0445">Lipid transport</keyword>
<keyword evidence="5" id="KW-0446">Lipid-binding</keyword>
<dbReference type="FunCoup" id="A0A0C3AX88">
    <property type="interactions" value="330"/>
</dbReference>
<keyword evidence="8" id="KW-0175">Coiled coil</keyword>
<dbReference type="CDD" id="cd13292">
    <property type="entry name" value="PH_Osh1p_Osh2p_yeast"/>
    <property type="match status" value="1"/>
</dbReference>
<feature type="repeat" description="ANK" evidence="6">
    <location>
        <begin position="198"/>
        <end position="230"/>
    </location>
</feature>
<evidence type="ECO:0000256" key="2">
    <source>
        <dbReference type="ARBA" id="ARBA00022448"/>
    </source>
</evidence>